<dbReference type="Gene3D" id="3.90.660.10">
    <property type="match status" value="1"/>
</dbReference>
<dbReference type="PANTHER" id="PTHR10742">
    <property type="entry name" value="FLAVIN MONOAMINE OXIDASE"/>
    <property type="match status" value="1"/>
</dbReference>
<dbReference type="EC" id="1.13.12.3" evidence="3"/>
<dbReference type="InterPro" id="IPR006311">
    <property type="entry name" value="TAT_signal"/>
</dbReference>
<comment type="pathway">
    <text evidence="1">Plant hormone metabolism; auxin biosynthesis.</text>
</comment>
<dbReference type="PANTHER" id="PTHR10742:SF410">
    <property type="entry name" value="LYSINE-SPECIFIC HISTONE DEMETHYLASE 2"/>
    <property type="match status" value="1"/>
</dbReference>
<dbReference type="GO" id="GO:0009851">
    <property type="term" value="P:auxin biosynthetic process"/>
    <property type="evidence" value="ECO:0007669"/>
    <property type="project" value="UniProtKB-KW"/>
</dbReference>
<accession>A0A9X4BLM3</accession>
<dbReference type="InterPro" id="IPR050281">
    <property type="entry name" value="Flavin_monoamine_oxidase"/>
</dbReference>
<gene>
    <name evidence="9" type="ORF">OD750_023525</name>
</gene>
<dbReference type="Proteomes" id="UP001139971">
    <property type="component" value="Unassembled WGS sequence"/>
</dbReference>
<keyword evidence="5" id="KW-0732">Signal</keyword>
<sequence length="569" mass="61858">MNEESKPVTRRQFLEMVGAAGGAAAVYETMVVLGMLAVPDAFAGPPDTSGNPGKGKTVVVLGAGVAGLTAALRLREAGYSVVVCEASDRVGGRNFTVSTAKVDSRNVIRQKGRADQECKFDGSPDTQYFEAGCGRIPYHHIALLELCHELKVPLQPYIMETRANHFQTKDAFGGKYVKNRQLANDTRGYIAELLAKAVNKHCLDDTLSEADRTALLSLLETFGNVSKDSGYVYNGSSRSGYIEDPGVESPGKVMPKLALDQLLKSTFWKHRFYQAEDYLWQTTLFHPVGGMRKIVDALHAKLGGIVRTRIEARRIVNSDQGVTVTFASGAPITADYCISTIPLPILKTLIDAGTFSPAYVKAVGAVEFAKTCKVGWQAKSRFWEALRGPNNTNGPQIFGGISWIDHPITQMWYPSADYFAPGPAILTGAYNYDAKDNPVATKFGNEDLSKRLDIGLEGGTLLHPEFKQFVPKDKGLSIAWQEVPFIGGGWAEWDRANRDQAEAYKLLLKPDKRFIVAGDQVSYLPGWMEGAVLSAYHVVDVVTGRVKVRAVEGVEEVVAPDSASVTGAG</sequence>
<comment type="caution">
    <text evidence="9">The sequence shown here is derived from an EMBL/GenBank/DDBJ whole genome shotgun (WGS) entry which is preliminary data.</text>
</comment>
<dbReference type="InterPro" id="IPR036188">
    <property type="entry name" value="FAD/NAD-bd_sf"/>
</dbReference>
<evidence type="ECO:0000256" key="3">
    <source>
        <dbReference type="ARBA" id="ARBA00012535"/>
    </source>
</evidence>
<evidence type="ECO:0000259" key="8">
    <source>
        <dbReference type="Pfam" id="PF01593"/>
    </source>
</evidence>
<dbReference type="SUPFAM" id="SSF54373">
    <property type="entry name" value="FAD-linked reductases, C-terminal domain"/>
    <property type="match status" value="1"/>
</dbReference>
<feature type="domain" description="Amine oxidase" evidence="8">
    <location>
        <begin position="65"/>
        <end position="542"/>
    </location>
</feature>
<evidence type="ECO:0000256" key="6">
    <source>
        <dbReference type="ARBA" id="ARBA00023070"/>
    </source>
</evidence>
<organism evidence="9 10">
    <name type="scientific">Tahibacter soli</name>
    <dbReference type="NCBI Taxonomy" id="2983605"/>
    <lineage>
        <taxon>Bacteria</taxon>
        <taxon>Pseudomonadati</taxon>
        <taxon>Pseudomonadota</taxon>
        <taxon>Gammaproteobacteria</taxon>
        <taxon>Lysobacterales</taxon>
        <taxon>Rhodanobacteraceae</taxon>
        <taxon>Tahibacter</taxon>
    </lineage>
</organism>
<proteinExistence type="inferred from homology"/>
<dbReference type="GO" id="GO:0050361">
    <property type="term" value="F:tryptophan 2-monooxygenase activity"/>
    <property type="evidence" value="ECO:0007669"/>
    <property type="project" value="UniProtKB-EC"/>
</dbReference>
<comment type="similarity">
    <text evidence="2">Belongs to the tryptophan 2-monooxygenase family.</text>
</comment>
<reference evidence="9" key="1">
    <citation type="submission" date="2023-02" db="EMBL/GenBank/DDBJ databases">
        <title>Tahibacter soli sp. nov. isolated from soil.</title>
        <authorList>
            <person name="Baek J.H."/>
            <person name="Lee J.K."/>
            <person name="Choi D.G."/>
            <person name="Jeon C.O."/>
        </authorList>
    </citation>
    <scope>NUCLEOTIDE SEQUENCE</scope>
    <source>
        <strain evidence="9">BL</strain>
    </source>
</reference>
<name>A0A9X4BLM3_9GAMM</name>
<dbReference type="RefSeq" id="WP_263540697.1">
    <property type="nucleotide sequence ID" value="NZ_JAOVZO020000020.1"/>
</dbReference>
<evidence type="ECO:0000313" key="10">
    <source>
        <dbReference type="Proteomes" id="UP001139971"/>
    </source>
</evidence>
<dbReference type="Pfam" id="PF01593">
    <property type="entry name" value="Amino_oxidase"/>
    <property type="match status" value="1"/>
</dbReference>
<comment type="catalytic activity">
    <reaction evidence="7">
        <text>L-tryptophan + O2 = indole-3-acetamide + CO2 + H2O</text>
        <dbReference type="Rhea" id="RHEA:16165"/>
        <dbReference type="ChEBI" id="CHEBI:15377"/>
        <dbReference type="ChEBI" id="CHEBI:15379"/>
        <dbReference type="ChEBI" id="CHEBI:16031"/>
        <dbReference type="ChEBI" id="CHEBI:16526"/>
        <dbReference type="ChEBI" id="CHEBI:57912"/>
        <dbReference type="EC" id="1.13.12.3"/>
    </reaction>
</comment>
<dbReference type="NCBIfam" id="TIGR01409">
    <property type="entry name" value="TAT_signal_seq"/>
    <property type="match status" value="1"/>
</dbReference>
<evidence type="ECO:0000256" key="2">
    <source>
        <dbReference type="ARBA" id="ARBA00005833"/>
    </source>
</evidence>
<dbReference type="InterPro" id="IPR002937">
    <property type="entry name" value="Amino_oxidase"/>
</dbReference>
<evidence type="ECO:0000256" key="4">
    <source>
        <dbReference type="ARBA" id="ARBA00017871"/>
    </source>
</evidence>
<keyword evidence="10" id="KW-1185">Reference proteome</keyword>
<evidence type="ECO:0000313" key="9">
    <source>
        <dbReference type="EMBL" id="MDC8015507.1"/>
    </source>
</evidence>
<protein>
    <recommendedName>
        <fullName evidence="4">Tryptophan 2-monooxygenase</fullName>
        <ecNumber evidence="3">1.13.12.3</ecNumber>
    </recommendedName>
</protein>
<dbReference type="Gene3D" id="3.50.50.60">
    <property type="entry name" value="FAD/NAD(P)-binding domain"/>
    <property type="match status" value="1"/>
</dbReference>
<dbReference type="AlphaFoldDB" id="A0A9X4BLM3"/>
<dbReference type="InterPro" id="IPR019546">
    <property type="entry name" value="TAT_signal_bac_arc"/>
</dbReference>
<dbReference type="Gene3D" id="1.20.1440.240">
    <property type="match status" value="1"/>
</dbReference>
<evidence type="ECO:0000256" key="5">
    <source>
        <dbReference type="ARBA" id="ARBA00022729"/>
    </source>
</evidence>
<dbReference type="PROSITE" id="PS51318">
    <property type="entry name" value="TAT"/>
    <property type="match status" value="1"/>
</dbReference>
<dbReference type="EMBL" id="JAOVZO020000020">
    <property type="protein sequence ID" value="MDC8015507.1"/>
    <property type="molecule type" value="Genomic_DNA"/>
</dbReference>
<evidence type="ECO:0000256" key="7">
    <source>
        <dbReference type="ARBA" id="ARBA00047321"/>
    </source>
</evidence>
<keyword evidence="6" id="KW-0073">Auxin biosynthesis</keyword>
<dbReference type="SUPFAM" id="SSF51905">
    <property type="entry name" value="FAD/NAD(P)-binding domain"/>
    <property type="match status" value="1"/>
</dbReference>
<evidence type="ECO:0000256" key="1">
    <source>
        <dbReference type="ARBA" id="ARBA00004814"/>
    </source>
</evidence>